<organism evidence="3 4">
    <name type="scientific">Solanum bulbocastanum</name>
    <name type="common">Wild potato</name>
    <dbReference type="NCBI Taxonomy" id="147425"/>
    <lineage>
        <taxon>Eukaryota</taxon>
        <taxon>Viridiplantae</taxon>
        <taxon>Streptophyta</taxon>
        <taxon>Embryophyta</taxon>
        <taxon>Tracheophyta</taxon>
        <taxon>Spermatophyta</taxon>
        <taxon>Magnoliopsida</taxon>
        <taxon>eudicotyledons</taxon>
        <taxon>Gunneridae</taxon>
        <taxon>Pentapetalae</taxon>
        <taxon>asterids</taxon>
        <taxon>lamiids</taxon>
        <taxon>Solanales</taxon>
        <taxon>Solanaceae</taxon>
        <taxon>Solanoideae</taxon>
        <taxon>Solaneae</taxon>
        <taxon>Solanum</taxon>
    </lineage>
</organism>
<dbReference type="InterPro" id="IPR037495">
    <property type="entry name" value="CLE41/42/44"/>
</dbReference>
<dbReference type="Proteomes" id="UP001371456">
    <property type="component" value="Unassembled WGS sequence"/>
</dbReference>
<evidence type="ECO:0000313" key="3">
    <source>
        <dbReference type="EMBL" id="KAK6797842.1"/>
    </source>
</evidence>
<name>A0AAN8U8K8_SOLBU</name>
<protein>
    <submittedName>
        <fullName evidence="3">Uncharacterized protein</fullName>
    </submittedName>
</protein>
<feature type="compositionally biased region" description="Basic and acidic residues" evidence="1">
    <location>
        <begin position="49"/>
        <end position="59"/>
    </location>
</feature>
<dbReference type="PANTHER" id="PTHR35301">
    <property type="entry name" value="CLAVATA3/ESR (CLE)-RELATED PROTEIN 41-RELATED"/>
    <property type="match status" value="1"/>
</dbReference>
<evidence type="ECO:0000256" key="2">
    <source>
        <dbReference type="SAM" id="SignalP"/>
    </source>
</evidence>
<feature type="signal peptide" evidence="2">
    <location>
        <begin position="1"/>
        <end position="22"/>
    </location>
</feature>
<feature type="chain" id="PRO_5042858378" evidence="2">
    <location>
        <begin position="23"/>
        <end position="99"/>
    </location>
</feature>
<dbReference type="GO" id="GO:0048046">
    <property type="term" value="C:apoplast"/>
    <property type="evidence" value="ECO:0007669"/>
    <property type="project" value="TreeGrafter"/>
</dbReference>
<evidence type="ECO:0000313" key="4">
    <source>
        <dbReference type="Proteomes" id="UP001371456"/>
    </source>
</evidence>
<comment type="caution">
    <text evidence="3">The sequence shown here is derived from an EMBL/GenBank/DDBJ whole genome shotgun (WGS) entry which is preliminary data.</text>
</comment>
<keyword evidence="2" id="KW-0732">Signal</keyword>
<dbReference type="GO" id="GO:0010089">
    <property type="term" value="P:xylem development"/>
    <property type="evidence" value="ECO:0007669"/>
    <property type="project" value="InterPro"/>
</dbReference>
<proteinExistence type="predicted"/>
<feature type="region of interest" description="Disordered" evidence="1">
    <location>
        <begin position="26"/>
        <end position="99"/>
    </location>
</feature>
<evidence type="ECO:0000256" key="1">
    <source>
        <dbReference type="SAM" id="MobiDB-lite"/>
    </source>
</evidence>
<dbReference type="GO" id="GO:0033612">
    <property type="term" value="F:receptor serine/threonine kinase binding"/>
    <property type="evidence" value="ECO:0007669"/>
    <property type="project" value="InterPro"/>
</dbReference>
<dbReference type="AlphaFoldDB" id="A0AAN8U8K8"/>
<dbReference type="EMBL" id="JBANQN010000002">
    <property type="protein sequence ID" value="KAK6797842.1"/>
    <property type="molecule type" value="Genomic_DNA"/>
</dbReference>
<keyword evidence="4" id="KW-1185">Reference proteome</keyword>
<sequence>MTLYNIISLLTLFFFLVTIVMSDDQQVEPSTLQDHHHDAIKKNIPKPVSTERRNYKEDQVSSTIMGRKGKNHQSQKWRDKSLNVNAHEVPSGPNPISNR</sequence>
<reference evidence="3 4" key="1">
    <citation type="submission" date="2024-02" db="EMBL/GenBank/DDBJ databases">
        <title>de novo genome assembly of Solanum bulbocastanum strain 11H21.</title>
        <authorList>
            <person name="Hosaka A.J."/>
        </authorList>
    </citation>
    <scope>NUCLEOTIDE SEQUENCE [LARGE SCALE GENOMIC DNA]</scope>
    <source>
        <tissue evidence="3">Young leaves</tissue>
    </source>
</reference>
<gene>
    <name evidence="3" type="ORF">RDI58_005544</name>
</gene>
<accession>A0AAN8U8K8</accession>
<dbReference type="PANTHER" id="PTHR35301:SF6">
    <property type="entry name" value="CLAVATA3_ESR (CLE)-RELATED PROTEIN 42"/>
    <property type="match status" value="1"/>
</dbReference>